<reference evidence="2" key="1">
    <citation type="submission" date="2013-08" db="EMBL/GenBank/DDBJ databases">
        <authorList>
            <person name="Mendez C."/>
            <person name="Richter M."/>
            <person name="Ferrer M."/>
            <person name="Sanchez J."/>
        </authorList>
    </citation>
    <scope>NUCLEOTIDE SEQUENCE</scope>
</reference>
<dbReference type="InterPro" id="IPR010998">
    <property type="entry name" value="Integrase_recombinase_N"/>
</dbReference>
<dbReference type="SUPFAM" id="SSF56349">
    <property type="entry name" value="DNA breaking-rejoining enzymes"/>
    <property type="match status" value="1"/>
</dbReference>
<evidence type="ECO:0000313" key="2">
    <source>
        <dbReference type="EMBL" id="EQD62435.1"/>
    </source>
</evidence>
<reference evidence="2" key="2">
    <citation type="journal article" date="2014" name="ISME J.">
        <title>Microbial stratification in low pH oxic and suboxic macroscopic growths along an acid mine drainage.</title>
        <authorList>
            <person name="Mendez-Garcia C."/>
            <person name="Mesa V."/>
            <person name="Sprenger R.R."/>
            <person name="Richter M."/>
            <person name="Diez M.S."/>
            <person name="Solano J."/>
            <person name="Bargiela R."/>
            <person name="Golyshina O.V."/>
            <person name="Manteca A."/>
            <person name="Ramos J.L."/>
            <person name="Gallego J.R."/>
            <person name="Llorente I."/>
            <person name="Martins Dos Santos V.A."/>
            <person name="Jensen O.N."/>
            <person name="Pelaez A.I."/>
            <person name="Sanchez J."/>
            <person name="Ferrer M."/>
        </authorList>
    </citation>
    <scope>NUCLEOTIDE SEQUENCE</scope>
</reference>
<comment type="caution">
    <text evidence="2">The sequence shown here is derived from an EMBL/GenBank/DDBJ whole genome shotgun (WGS) entry which is preliminary data.</text>
</comment>
<keyword evidence="1" id="KW-0238">DNA-binding</keyword>
<gene>
    <name evidence="2" type="ORF">B2A_02820</name>
</gene>
<accession>T1C885</accession>
<dbReference type="EMBL" id="AUZZ01001913">
    <property type="protein sequence ID" value="EQD62435.1"/>
    <property type="molecule type" value="Genomic_DNA"/>
</dbReference>
<organism evidence="2">
    <name type="scientific">mine drainage metagenome</name>
    <dbReference type="NCBI Taxonomy" id="410659"/>
    <lineage>
        <taxon>unclassified sequences</taxon>
        <taxon>metagenomes</taxon>
        <taxon>ecological metagenomes</taxon>
    </lineage>
</organism>
<evidence type="ECO:0000256" key="1">
    <source>
        <dbReference type="ARBA" id="ARBA00023125"/>
    </source>
</evidence>
<dbReference type="Gene3D" id="1.10.150.130">
    <property type="match status" value="1"/>
</dbReference>
<dbReference type="AlphaFoldDB" id="T1C885"/>
<dbReference type="GO" id="GO:0003677">
    <property type="term" value="F:DNA binding"/>
    <property type="evidence" value="ECO:0007669"/>
    <property type="project" value="UniProtKB-KW"/>
</dbReference>
<protein>
    <submittedName>
        <fullName evidence="2">Integrase family protein</fullName>
    </submittedName>
</protein>
<proteinExistence type="predicted"/>
<dbReference type="InterPro" id="IPR011010">
    <property type="entry name" value="DNA_brk_join_enz"/>
</dbReference>
<name>T1C885_9ZZZZ</name>
<sequence>MNAGSYVSPSRLTVRSFAENEWLPSVEAAVAGGNLRPSSAAQRRILATRHVVPRIGHIQLRDLTAPMLNALYGELLANGRLCANNKEAGSALSTTTVRAVHLVIHRMLADAERWGRVPNNVAAKASPPRPRNVEMKTWGREELALFTKATATSQFAALWRLL</sequence>